<dbReference type="Pfam" id="PF11383">
    <property type="entry name" value="DUF3187"/>
    <property type="match status" value="1"/>
</dbReference>
<keyword evidence="1" id="KW-0732">Signal</keyword>
<dbReference type="AlphaFoldDB" id="A0A939DHQ8"/>
<proteinExistence type="predicted"/>
<evidence type="ECO:0000313" key="3">
    <source>
        <dbReference type="Proteomes" id="UP000664303"/>
    </source>
</evidence>
<organism evidence="2 3">
    <name type="scientific">Parahaliea mediterranea</name>
    <dbReference type="NCBI Taxonomy" id="651086"/>
    <lineage>
        <taxon>Bacteria</taxon>
        <taxon>Pseudomonadati</taxon>
        <taxon>Pseudomonadota</taxon>
        <taxon>Gammaproteobacteria</taxon>
        <taxon>Cellvibrionales</taxon>
        <taxon>Halieaceae</taxon>
        <taxon>Parahaliea</taxon>
    </lineage>
</organism>
<evidence type="ECO:0000313" key="2">
    <source>
        <dbReference type="EMBL" id="MBN7798238.1"/>
    </source>
</evidence>
<feature type="signal peptide" evidence="1">
    <location>
        <begin position="1"/>
        <end position="22"/>
    </location>
</feature>
<dbReference type="Proteomes" id="UP000664303">
    <property type="component" value="Unassembled WGS sequence"/>
</dbReference>
<protein>
    <submittedName>
        <fullName evidence="2">DUF3187 family protein</fullName>
    </submittedName>
</protein>
<evidence type="ECO:0000256" key="1">
    <source>
        <dbReference type="SAM" id="SignalP"/>
    </source>
</evidence>
<gene>
    <name evidence="2" type="ORF">JYP50_16635</name>
</gene>
<dbReference type="EMBL" id="JAFKCZ010000013">
    <property type="protein sequence ID" value="MBN7798238.1"/>
    <property type="molecule type" value="Genomic_DNA"/>
</dbReference>
<accession>A0A939DHQ8</accession>
<dbReference type="SUPFAM" id="SSF56925">
    <property type="entry name" value="OMPA-like"/>
    <property type="match status" value="1"/>
</dbReference>
<dbReference type="InterPro" id="IPR021523">
    <property type="entry name" value="DUF3187"/>
</dbReference>
<name>A0A939DHQ8_9GAMM</name>
<comment type="caution">
    <text evidence="2">The sequence shown here is derived from an EMBL/GenBank/DDBJ whole genome shotgun (WGS) entry which is preliminary data.</text>
</comment>
<sequence>MTQKPALFGALLSALVPAIATAADPLQDPLHVRNISPVTGLVGLPAQRAATTTPSGTLQWTLHAAVASHYVSDRAGVEQLNLDGETQRLALELRYGLAEGWDVQLELPWLRQDGGALDGAIDGWHEFWGMPDNGRGDAPRDRIDYRYADPDLRFAVLDSGSGIGDGSLALQRRLYRDGGVEVAASLGYKFGSGDVDDFSGSGEGDVYAALRVAGSGDGALGWYGQAGYLRAGEIAELGPRQERDLWFAGAGLAWRLSPSWSLLGQLDAHAAPMDSALDALGGDAVMLSAGARWRFAPRWAVDVSLVEDIAVETAPDVIFQASLRYLGAGTP</sequence>
<keyword evidence="3" id="KW-1185">Reference proteome</keyword>
<feature type="chain" id="PRO_5037052316" evidence="1">
    <location>
        <begin position="23"/>
        <end position="331"/>
    </location>
</feature>
<dbReference type="InterPro" id="IPR011250">
    <property type="entry name" value="OMP/PagP_B-barrel"/>
</dbReference>
<reference evidence="2" key="1">
    <citation type="submission" date="2021-02" db="EMBL/GenBank/DDBJ databases">
        <title>PHA producing bacteria isolated from coastal sediment in Guangdong, Shenzhen.</title>
        <authorList>
            <person name="Zheng W."/>
            <person name="Yu S."/>
            <person name="Huang Y."/>
        </authorList>
    </citation>
    <scope>NUCLEOTIDE SEQUENCE</scope>
    <source>
        <strain evidence="2">TN14-10</strain>
    </source>
</reference>
<dbReference type="RefSeq" id="WP_206561688.1">
    <property type="nucleotide sequence ID" value="NZ_JAFKCZ010000013.1"/>
</dbReference>